<evidence type="ECO:0000313" key="5">
    <source>
        <dbReference type="Proteomes" id="UP000709437"/>
    </source>
</evidence>
<dbReference type="Gene3D" id="3.40.605.10">
    <property type="entry name" value="Aldehyde Dehydrogenase, Chain A, domain 1"/>
    <property type="match status" value="1"/>
</dbReference>
<dbReference type="InterPro" id="IPR015590">
    <property type="entry name" value="Aldehyde_DH_dom"/>
</dbReference>
<dbReference type="Pfam" id="PF00171">
    <property type="entry name" value="Aldedh"/>
    <property type="match status" value="1"/>
</dbReference>
<dbReference type="Proteomes" id="UP000709437">
    <property type="component" value="Unassembled WGS sequence"/>
</dbReference>
<organism evidence="4 5">
    <name type="scientific">Curtobacterium flaccumfaciens pv. flaccumfaciens</name>
    <dbReference type="NCBI Taxonomy" id="138532"/>
    <lineage>
        <taxon>Bacteria</taxon>
        <taxon>Bacillati</taxon>
        <taxon>Actinomycetota</taxon>
        <taxon>Actinomycetes</taxon>
        <taxon>Micrococcales</taxon>
        <taxon>Microbacteriaceae</taxon>
        <taxon>Curtobacterium</taxon>
    </lineage>
</organism>
<gene>
    <name evidence="4" type="ORF">KK103_02005</name>
</gene>
<accession>A0A9Q2W1X0</accession>
<evidence type="ECO:0000256" key="2">
    <source>
        <dbReference type="SAM" id="MobiDB-lite"/>
    </source>
</evidence>
<protein>
    <submittedName>
        <fullName evidence="4">Aldehyde dehydrogenase family protein</fullName>
    </submittedName>
</protein>
<dbReference type="AlphaFoldDB" id="A0A9Q2W1X0"/>
<dbReference type="InterPro" id="IPR016162">
    <property type="entry name" value="Ald_DH_N"/>
</dbReference>
<dbReference type="EMBL" id="JAHEWX010000002">
    <property type="protein sequence ID" value="MBT1540523.1"/>
    <property type="molecule type" value="Genomic_DNA"/>
</dbReference>
<dbReference type="InterPro" id="IPR016163">
    <property type="entry name" value="Ald_DH_C"/>
</dbReference>
<proteinExistence type="predicted"/>
<reference evidence="4" key="1">
    <citation type="submission" date="2021-05" db="EMBL/GenBank/DDBJ databases">
        <title>Whole genome sequence of Curtobacterium flaccumfaciens pv. flaccumfaciens strain CFBP 3417.</title>
        <authorList>
            <person name="Osdaghi E."/>
            <person name="Taghouti G."/>
            <person name="Portier P."/>
            <person name="Fazliarab A."/>
            <person name="Taghavi S.M."/>
            <person name="Briand M."/>
            <person name="Le-Saux M."/>
            <person name="Jacques M.-A."/>
        </authorList>
    </citation>
    <scope>NUCLEOTIDE SEQUENCE</scope>
    <source>
        <strain evidence="4">CFBP 3417</strain>
    </source>
</reference>
<evidence type="ECO:0000256" key="1">
    <source>
        <dbReference type="ARBA" id="ARBA00023002"/>
    </source>
</evidence>
<dbReference type="PANTHER" id="PTHR43353:SF5">
    <property type="entry name" value="SUCCINATE-SEMIALDEHYDE DEHYDROGENASE, MITOCHONDRIAL"/>
    <property type="match status" value="1"/>
</dbReference>
<feature type="compositionally biased region" description="Low complexity" evidence="2">
    <location>
        <begin position="468"/>
        <end position="518"/>
    </location>
</feature>
<dbReference type="Gene3D" id="3.40.309.10">
    <property type="entry name" value="Aldehyde Dehydrogenase, Chain A, domain 2"/>
    <property type="match status" value="1"/>
</dbReference>
<keyword evidence="1" id="KW-0560">Oxidoreductase</keyword>
<name>A0A9Q2W1X0_9MICO</name>
<dbReference type="InterPro" id="IPR050740">
    <property type="entry name" value="Aldehyde_DH_Superfamily"/>
</dbReference>
<dbReference type="CDD" id="cd07078">
    <property type="entry name" value="ALDH"/>
    <property type="match status" value="1"/>
</dbReference>
<feature type="domain" description="Aldehyde dehydrogenase" evidence="3">
    <location>
        <begin position="10"/>
        <end position="453"/>
    </location>
</feature>
<dbReference type="InterPro" id="IPR016161">
    <property type="entry name" value="Ald_DH/histidinol_DH"/>
</dbReference>
<comment type="caution">
    <text evidence="4">The sequence shown here is derived from an EMBL/GenBank/DDBJ whole genome shotgun (WGS) entry which is preliminary data.</text>
</comment>
<evidence type="ECO:0000313" key="4">
    <source>
        <dbReference type="EMBL" id="MBT1540523.1"/>
    </source>
</evidence>
<sequence>MTIAPPAADDLVVTDPVNGSIASTVRRSTEDDVRNAVARARAAAGAWARTAPAERGALLHAAAERLRAHAQELADLNTRETGKVPGDAIGGVEAGIGTLVQYAELGPVHRGEALRGQFGAADWSVPHPRGVVLALTPWNDPVAVACGMLGAAIVTGNTVVHKGSERCPATYARLNALFAEVLPDGVLIGVDGDATTGELLLAQQGIDVYAHVGSTPTGDRLSEVAATTRAHVIRENGGNDPVIVDADVDPEWAAAQVALGAFANTGQICTSVERVYVHQDVAEPFVAALVAEAERRTAAPAAEFGPLVDDRLRELVQTHVDDAIARGASARTGGVMPGGLGSFYPATVLTGCTDDMLVLTEETFGPIAPVRIVSDFAEGLRLAATDRYGLAATVLTNDTAHALRAAAELPVGTVKVNAVFGGAPGGSAQPRGASGAGFGYGPHLLDEMTTTTVVHLEAAPPRRTVEPSTAAAGGTAAAGNTAATSSTTADTGAAAGATGPAAAAGATAGSADTVGGTQ</sequence>
<dbReference type="GO" id="GO:0016620">
    <property type="term" value="F:oxidoreductase activity, acting on the aldehyde or oxo group of donors, NAD or NADP as acceptor"/>
    <property type="evidence" value="ECO:0007669"/>
    <property type="project" value="InterPro"/>
</dbReference>
<dbReference type="SUPFAM" id="SSF53720">
    <property type="entry name" value="ALDH-like"/>
    <property type="match status" value="1"/>
</dbReference>
<dbReference type="RefSeq" id="WP_214562064.1">
    <property type="nucleotide sequence ID" value="NZ_JAHEWX010000002.1"/>
</dbReference>
<feature type="region of interest" description="Disordered" evidence="2">
    <location>
        <begin position="458"/>
        <end position="518"/>
    </location>
</feature>
<evidence type="ECO:0000259" key="3">
    <source>
        <dbReference type="Pfam" id="PF00171"/>
    </source>
</evidence>
<dbReference type="PANTHER" id="PTHR43353">
    <property type="entry name" value="SUCCINATE-SEMIALDEHYDE DEHYDROGENASE, MITOCHONDRIAL"/>
    <property type="match status" value="1"/>
</dbReference>